<feature type="chain" id="PRO_5036771903" description="Right handed beta helix domain-containing protein" evidence="1">
    <location>
        <begin position="23"/>
        <end position="674"/>
    </location>
</feature>
<organism evidence="2 3">
    <name type="scientific">Pelagicoccus mobilis</name>
    <dbReference type="NCBI Taxonomy" id="415221"/>
    <lineage>
        <taxon>Bacteria</taxon>
        <taxon>Pseudomonadati</taxon>
        <taxon>Verrucomicrobiota</taxon>
        <taxon>Opitutia</taxon>
        <taxon>Puniceicoccales</taxon>
        <taxon>Pelagicoccaceae</taxon>
        <taxon>Pelagicoccus</taxon>
    </lineage>
</organism>
<comment type="caution">
    <text evidence="2">The sequence shown here is derived from an EMBL/GenBank/DDBJ whole genome shotgun (WGS) entry which is preliminary data.</text>
</comment>
<reference evidence="2" key="1">
    <citation type="submission" date="2021-01" db="EMBL/GenBank/DDBJ databases">
        <title>Modified the classification status of verrucomicrobia.</title>
        <authorList>
            <person name="Feng X."/>
        </authorList>
    </citation>
    <scope>NUCLEOTIDE SEQUENCE</scope>
    <source>
        <strain evidence="2">KCTC 13126</strain>
    </source>
</reference>
<dbReference type="EMBL" id="JAENIL010000001">
    <property type="protein sequence ID" value="MBK1875378.1"/>
    <property type="molecule type" value="Genomic_DNA"/>
</dbReference>
<dbReference type="Gene3D" id="2.160.20.10">
    <property type="entry name" value="Single-stranded right-handed beta-helix, Pectin lyase-like"/>
    <property type="match status" value="1"/>
</dbReference>
<accession>A0A934VPC2</accession>
<feature type="signal peptide" evidence="1">
    <location>
        <begin position="1"/>
        <end position="22"/>
    </location>
</feature>
<proteinExistence type="predicted"/>
<protein>
    <recommendedName>
        <fullName evidence="4">Right handed beta helix domain-containing protein</fullName>
    </recommendedName>
</protein>
<dbReference type="AlphaFoldDB" id="A0A934VPC2"/>
<dbReference type="RefSeq" id="WP_200353592.1">
    <property type="nucleotide sequence ID" value="NZ_JAENIL010000001.1"/>
</dbReference>
<dbReference type="InterPro" id="IPR011050">
    <property type="entry name" value="Pectin_lyase_fold/virulence"/>
</dbReference>
<dbReference type="SUPFAM" id="SSF51126">
    <property type="entry name" value="Pectin lyase-like"/>
    <property type="match status" value="1"/>
</dbReference>
<dbReference type="PROSITE" id="PS51257">
    <property type="entry name" value="PROKAR_LIPOPROTEIN"/>
    <property type="match status" value="1"/>
</dbReference>
<evidence type="ECO:0000313" key="2">
    <source>
        <dbReference type="EMBL" id="MBK1875378.1"/>
    </source>
</evidence>
<evidence type="ECO:0008006" key="4">
    <source>
        <dbReference type="Google" id="ProtNLM"/>
    </source>
</evidence>
<keyword evidence="3" id="KW-1185">Reference proteome</keyword>
<sequence length="674" mass="73623">MTYSRGISLAFRLLLFCLSALYACWSSLQGQAPLVSEGEDGALRYGVYANRGETEARNRIPDFSRSGYRGGGISLPSGLVVREEIEASESDQRELIQAAIDSVAALPVGEDGFRGAVLLKAGKHFVEGSLVVGADGIVLMGEGQDLAENGGTELVATLAEKHDFIKIAGSSDLELGPSHAVLDGYVGTGDYDFRVEGGGSFQVGQRIQVVMTPNQHWIDTLGTGQYGWTADGYEIAYERTIVEIDGDRLVLDSPMVQPIRTEYGGGFVRTIDPVRRVRSCGVENMVITSSYASDEDEEHGWVAVLLDQAENCWVKNVTSRHFGYSCVAVRGSFFCTVQECAALDPKSQVTGGRRYSFYLEQGSSFNLFQRCYTRGGRHDVVTGSRVPGPNVFLDFYIDSNTSDPGPHHRYATGVLFDNVQANGYGMRVENRKDSGSGHGWSGAQIVFWNCKAPDFVCDAPPSAMNFSFGFDGEQRDGSWGPEEPSGHIEAGDPHVAPRSLYLSQLRDRLGWDAVLTVVDWRQLKGDIWGALEAWKGLGALSEADATSYSLSLPQWLEEYDFEHGNVSYSSSGIVAREAYLGGVDLVGGHPIRLESIWMNSEFGLALNVQSRLGLRSAGVVLEQSDDLGVWRPIEEVGYPVLSDDVVEIGVRKRSWFISEGNGVAGFFRLRVSDY</sequence>
<name>A0A934VPC2_9BACT</name>
<dbReference type="InterPro" id="IPR012334">
    <property type="entry name" value="Pectin_lyas_fold"/>
</dbReference>
<evidence type="ECO:0000313" key="3">
    <source>
        <dbReference type="Proteomes" id="UP000617628"/>
    </source>
</evidence>
<dbReference type="Proteomes" id="UP000617628">
    <property type="component" value="Unassembled WGS sequence"/>
</dbReference>
<keyword evidence="1" id="KW-0732">Signal</keyword>
<gene>
    <name evidence="2" type="ORF">JIN87_00790</name>
</gene>
<evidence type="ECO:0000256" key="1">
    <source>
        <dbReference type="SAM" id="SignalP"/>
    </source>
</evidence>